<evidence type="ECO:0000256" key="10">
    <source>
        <dbReference type="ARBA" id="ARBA00022989"/>
    </source>
</evidence>
<dbReference type="CDD" id="cd14265">
    <property type="entry name" value="UDPK_IM_like"/>
    <property type="match status" value="1"/>
</dbReference>
<dbReference type="OrthoDB" id="9796011at2"/>
<organism evidence="20 21">
    <name type="scientific">Zhongshania marina</name>
    <dbReference type="NCBI Taxonomy" id="2304603"/>
    <lineage>
        <taxon>Bacteria</taxon>
        <taxon>Pseudomonadati</taxon>
        <taxon>Pseudomonadota</taxon>
        <taxon>Gammaproteobacteria</taxon>
        <taxon>Cellvibrionales</taxon>
        <taxon>Spongiibacteraceae</taxon>
        <taxon>Zhongshania</taxon>
    </lineage>
</organism>
<evidence type="ECO:0000256" key="19">
    <source>
        <dbReference type="SAM" id="Phobius"/>
    </source>
</evidence>
<comment type="cofactor">
    <cofactor evidence="18">
        <name>Mg(2+)</name>
        <dbReference type="ChEBI" id="CHEBI:18420"/>
    </cofactor>
    <text evidence="18">Mn(2+), Zn(2+), Cd(2+) and Co(2+) support activity to lesser extents.</text>
</comment>
<feature type="binding site" evidence="18">
    <location>
        <position position="85"/>
    </location>
    <ligand>
        <name>a divalent metal cation</name>
        <dbReference type="ChEBI" id="CHEBI:60240"/>
    </ligand>
</feature>
<evidence type="ECO:0000256" key="14">
    <source>
        <dbReference type="ARBA" id="ARBA00023264"/>
    </source>
</evidence>
<evidence type="ECO:0000256" key="3">
    <source>
        <dbReference type="ARBA" id="ARBA00022475"/>
    </source>
</evidence>
<keyword evidence="4" id="KW-0444">Lipid biosynthesis</keyword>
<dbReference type="GO" id="GO:0046872">
    <property type="term" value="F:metal ion binding"/>
    <property type="evidence" value="ECO:0007669"/>
    <property type="project" value="UniProtKB-KW"/>
</dbReference>
<dbReference type="GO" id="GO:0005524">
    <property type="term" value="F:ATP binding"/>
    <property type="evidence" value="ECO:0007669"/>
    <property type="project" value="UniProtKB-KW"/>
</dbReference>
<evidence type="ECO:0000256" key="13">
    <source>
        <dbReference type="ARBA" id="ARBA00023209"/>
    </source>
</evidence>
<keyword evidence="6 19" id="KW-0812">Transmembrane</keyword>
<dbReference type="PANTHER" id="PTHR34299">
    <property type="entry name" value="DIACYLGLYCEROL KINASE"/>
    <property type="match status" value="1"/>
</dbReference>
<feature type="binding site" evidence="17">
    <location>
        <begin position="103"/>
        <end position="104"/>
    </location>
    <ligand>
        <name>ATP</name>
        <dbReference type="ChEBI" id="CHEBI:30616"/>
    </ligand>
</feature>
<keyword evidence="8 20" id="KW-0418">Kinase</keyword>
<keyword evidence="10 19" id="KW-1133">Transmembrane helix</keyword>
<keyword evidence="11" id="KW-0443">Lipid metabolism</keyword>
<protein>
    <submittedName>
        <fullName evidence="20">Diacylglycerol kinase</fullName>
    </submittedName>
</protein>
<comment type="similarity">
    <text evidence="2">Belongs to the bacterial diacylglycerol kinase family.</text>
</comment>
<evidence type="ECO:0000256" key="18">
    <source>
        <dbReference type="PIRSR" id="PIRSR600829-4"/>
    </source>
</evidence>
<keyword evidence="18" id="KW-0460">Magnesium</keyword>
<dbReference type="EMBL" id="PQGG01000030">
    <property type="protein sequence ID" value="POP52248.1"/>
    <property type="molecule type" value="Genomic_DNA"/>
</dbReference>
<evidence type="ECO:0000256" key="9">
    <source>
        <dbReference type="ARBA" id="ARBA00022840"/>
    </source>
</evidence>
<dbReference type="InterPro" id="IPR000829">
    <property type="entry name" value="DAGK"/>
</dbReference>
<evidence type="ECO:0000313" key="21">
    <source>
        <dbReference type="Proteomes" id="UP000237222"/>
    </source>
</evidence>
<keyword evidence="5" id="KW-0808">Transferase</keyword>
<gene>
    <name evidence="20" type="ORF">C0068_12765</name>
</gene>
<dbReference type="RefSeq" id="WP_103684863.1">
    <property type="nucleotide sequence ID" value="NZ_PQGG01000030.1"/>
</dbReference>
<feature type="binding site" evidence="17">
    <location>
        <position position="25"/>
    </location>
    <ligand>
        <name>ATP</name>
        <dbReference type="ChEBI" id="CHEBI:30616"/>
    </ligand>
</feature>
<evidence type="ECO:0000256" key="2">
    <source>
        <dbReference type="ARBA" id="ARBA00005967"/>
    </source>
</evidence>
<evidence type="ECO:0000256" key="12">
    <source>
        <dbReference type="ARBA" id="ARBA00023136"/>
    </source>
</evidence>
<dbReference type="GO" id="GO:0008654">
    <property type="term" value="P:phospholipid biosynthetic process"/>
    <property type="evidence" value="ECO:0007669"/>
    <property type="project" value="UniProtKB-KW"/>
</dbReference>
<keyword evidence="13" id="KW-0594">Phospholipid biosynthesis</keyword>
<evidence type="ECO:0000256" key="17">
    <source>
        <dbReference type="PIRSR" id="PIRSR600829-3"/>
    </source>
</evidence>
<feature type="binding site" evidence="16">
    <location>
        <position position="78"/>
    </location>
    <ligand>
        <name>substrate</name>
    </ligand>
</feature>
<evidence type="ECO:0000256" key="7">
    <source>
        <dbReference type="ARBA" id="ARBA00022741"/>
    </source>
</evidence>
<dbReference type="Proteomes" id="UP000237222">
    <property type="component" value="Unassembled WGS sequence"/>
</dbReference>
<keyword evidence="7 17" id="KW-0547">Nucleotide-binding</keyword>
<reference evidence="20" key="1">
    <citation type="submission" date="2018-01" db="EMBL/GenBank/DDBJ databases">
        <authorList>
            <person name="Yu X.-D."/>
        </authorList>
    </citation>
    <scope>NUCLEOTIDE SEQUENCE</scope>
    <source>
        <strain evidence="20">ZX-21</strain>
    </source>
</reference>
<evidence type="ECO:0000256" key="8">
    <source>
        <dbReference type="ARBA" id="ARBA00022777"/>
    </source>
</evidence>
<dbReference type="GO" id="GO:0016301">
    <property type="term" value="F:kinase activity"/>
    <property type="evidence" value="ECO:0007669"/>
    <property type="project" value="UniProtKB-KW"/>
</dbReference>
<dbReference type="InterPro" id="IPR033717">
    <property type="entry name" value="UDPK"/>
</dbReference>
<feature type="transmembrane region" description="Helical" evidence="19">
    <location>
        <begin position="64"/>
        <end position="84"/>
    </location>
</feature>
<feature type="binding site" evidence="17">
    <location>
        <begin position="94"/>
        <end position="96"/>
    </location>
    <ligand>
        <name>ATP</name>
        <dbReference type="ChEBI" id="CHEBI:30616"/>
    </ligand>
</feature>
<evidence type="ECO:0000256" key="11">
    <source>
        <dbReference type="ARBA" id="ARBA00023098"/>
    </source>
</evidence>
<evidence type="ECO:0000256" key="4">
    <source>
        <dbReference type="ARBA" id="ARBA00022516"/>
    </source>
</evidence>
<evidence type="ECO:0000256" key="5">
    <source>
        <dbReference type="ARBA" id="ARBA00022679"/>
    </source>
</evidence>
<dbReference type="AlphaFoldDB" id="A0A2S4HE52"/>
<name>A0A2S4HE52_9GAMM</name>
<comment type="subcellular location">
    <subcellularLocation>
        <location evidence="1">Cell membrane</location>
        <topology evidence="1">Multi-pass membrane protein</topology>
    </subcellularLocation>
</comment>
<feature type="transmembrane region" description="Helical" evidence="19">
    <location>
        <begin position="40"/>
        <end position="58"/>
    </location>
</feature>
<comment type="caution">
    <text evidence="20">The sequence shown here is derived from an EMBL/GenBank/DDBJ whole genome shotgun (WGS) entry which is preliminary data.</text>
</comment>
<evidence type="ECO:0000256" key="1">
    <source>
        <dbReference type="ARBA" id="ARBA00004651"/>
    </source>
</evidence>
<feature type="transmembrane region" description="Helical" evidence="19">
    <location>
        <begin position="105"/>
        <end position="126"/>
    </location>
</feature>
<keyword evidence="9 17" id="KW-0067">ATP-binding</keyword>
<feature type="active site" description="Proton acceptor" evidence="15">
    <location>
        <position position="78"/>
    </location>
</feature>
<dbReference type="GO" id="GO:0005886">
    <property type="term" value="C:plasma membrane"/>
    <property type="evidence" value="ECO:0007669"/>
    <property type="project" value="UniProtKB-SubCell"/>
</dbReference>
<dbReference type="PANTHER" id="PTHR34299:SF1">
    <property type="entry name" value="DIACYLGLYCEROL KINASE"/>
    <property type="match status" value="1"/>
</dbReference>
<evidence type="ECO:0000256" key="16">
    <source>
        <dbReference type="PIRSR" id="PIRSR600829-2"/>
    </source>
</evidence>
<keyword evidence="14" id="KW-1208">Phospholipid metabolism</keyword>
<keyword evidence="12 19" id="KW-0472">Membrane</keyword>
<dbReference type="Pfam" id="PF01219">
    <property type="entry name" value="DAGK_prokar"/>
    <property type="match status" value="1"/>
</dbReference>
<evidence type="ECO:0000256" key="15">
    <source>
        <dbReference type="PIRSR" id="PIRSR600829-1"/>
    </source>
</evidence>
<dbReference type="InterPro" id="IPR036945">
    <property type="entry name" value="DAGK_sf"/>
</dbReference>
<sequence length="128" mass="14349">MKHKTERRRRNQRFSLRARLDSFRYAFDGLITMIFEQHNARIHLVVTLAVLALGLLTGLESIEWMMVILAICLVWMAEALNTALESLADAAVPETHELVAKAKDVAAAAVLIAAAFSVIVALWAFWPF</sequence>
<keyword evidence="18" id="KW-0479">Metal-binding</keyword>
<keyword evidence="3" id="KW-1003">Cell membrane</keyword>
<accession>A0A2S4HE52</accession>
<proteinExistence type="inferred from homology"/>
<dbReference type="Gene3D" id="1.10.287.3610">
    <property type="match status" value="1"/>
</dbReference>
<evidence type="ECO:0000256" key="6">
    <source>
        <dbReference type="ARBA" id="ARBA00022692"/>
    </source>
</evidence>
<feature type="binding site" evidence="17">
    <location>
        <position position="85"/>
    </location>
    <ligand>
        <name>ATP</name>
        <dbReference type="ChEBI" id="CHEBI:30616"/>
    </ligand>
</feature>
<evidence type="ECO:0000313" key="20">
    <source>
        <dbReference type="EMBL" id="POP52248.1"/>
    </source>
</evidence>